<dbReference type="EMBL" id="KB908570">
    <property type="protein sequence ID" value="EOA87693.1"/>
    <property type="molecule type" value="Genomic_DNA"/>
</dbReference>
<dbReference type="AlphaFoldDB" id="R0K3N6"/>
<dbReference type="GO" id="GO:0030267">
    <property type="term" value="F:glyoxylate reductase (NADPH) activity"/>
    <property type="evidence" value="ECO:0007669"/>
    <property type="project" value="TreeGrafter"/>
</dbReference>
<gene>
    <name evidence="3" type="ORF">SETTUDRAFT_160934</name>
</gene>
<dbReference type="PANTHER" id="PTHR10996">
    <property type="entry name" value="2-HYDROXYACID DEHYDROGENASE-RELATED"/>
    <property type="match status" value="1"/>
</dbReference>
<dbReference type="GeneID" id="19398094"/>
<dbReference type="STRING" id="671987.R0K3N6"/>
<protein>
    <recommendedName>
        <fullName evidence="2">D-isomer specific 2-hydroxyacid dehydrogenase NAD-binding domain-containing protein</fullName>
    </recommendedName>
</protein>
<dbReference type="GO" id="GO:0005829">
    <property type="term" value="C:cytosol"/>
    <property type="evidence" value="ECO:0007669"/>
    <property type="project" value="TreeGrafter"/>
</dbReference>
<dbReference type="RefSeq" id="XP_008024591.1">
    <property type="nucleotide sequence ID" value="XM_008026400.1"/>
</dbReference>
<dbReference type="InterPro" id="IPR050223">
    <property type="entry name" value="D-isomer_2-hydroxyacid_DH"/>
</dbReference>
<dbReference type="FunFam" id="3.40.50.720:FF:000526">
    <property type="entry name" value="D-mandelate dehydrogenase, putative"/>
    <property type="match status" value="1"/>
</dbReference>
<dbReference type="SUPFAM" id="SSF51735">
    <property type="entry name" value="NAD(P)-binding Rossmann-fold domains"/>
    <property type="match status" value="1"/>
</dbReference>
<dbReference type="Pfam" id="PF02826">
    <property type="entry name" value="2-Hacid_dh_C"/>
    <property type="match status" value="1"/>
</dbReference>
<keyword evidence="1" id="KW-0560">Oxidoreductase</keyword>
<organism evidence="3 4">
    <name type="scientific">Exserohilum turcicum (strain 28A)</name>
    <name type="common">Northern leaf blight fungus</name>
    <name type="synonym">Setosphaeria turcica</name>
    <dbReference type="NCBI Taxonomy" id="671987"/>
    <lineage>
        <taxon>Eukaryota</taxon>
        <taxon>Fungi</taxon>
        <taxon>Dikarya</taxon>
        <taxon>Ascomycota</taxon>
        <taxon>Pezizomycotina</taxon>
        <taxon>Dothideomycetes</taxon>
        <taxon>Pleosporomycetidae</taxon>
        <taxon>Pleosporales</taxon>
        <taxon>Pleosporineae</taxon>
        <taxon>Pleosporaceae</taxon>
        <taxon>Exserohilum</taxon>
    </lineage>
</organism>
<reference evidence="3 4" key="1">
    <citation type="journal article" date="2012" name="PLoS Pathog.">
        <title>Diverse lifestyles and strategies of plant pathogenesis encoded in the genomes of eighteen Dothideomycetes fungi.</title>
        <authorList>
            <person name="Ohm R.A."/>
            <person name="Feau N."/>
            <person name="Henrissat B."/>
            <person name="Schoch C.L."/>
            <person name="Horwitz B.A."/>
            <person name="Barry K.W."/>
            <person name="Condon B.J."/>
            <person name="Copeland A.C."/>
            <person name="Dhillon B."/>
            <person name="Glaser F."/>
            <person name="Hesse C.N."/>
            <person name="Kosti I."/>
            <person name="LaButti K."/>
            <person name="Lindquist E.A."/>
            <person name="Lucas S."/>
            <person name="Salamov A.A."/>
            <person name="Bradshaw R.E."/>
            <person name="Ciuffetti L."/>
            <person name="Hamelin R.C."/>
            <person name="Kema G.H.J."/>
            <person name="Lawrence C."/>
            <person name="Scott J.A."/>
            <person name="Spatafora J.W."/>
            <person name="Turgeon B.G."/>
            <person name="de Wit P.J.G.M."/>
            <person name="Zhong S."/>
            <person name="Goodwin S.B."/>
            <person name="Grigoriev I.V."/>
        </authorList>
    </citation>
    <scope>NUCLEOTIDE SEQUENCE [LARGE SCALE GENOMIC DNA]</scope>
    <source>
        <strain evidence="4">28A</strain>
    </source>
</reference>
<dbReference type="Proteomes" id="UP000016935">
    <property type="component" value="Unassembled WGS sequence"/>
</dbReference>
<proteinExistence type="predicted"/>
<dbReference type="InterPro" id="IPR006140">
    <property type="entry name" value="D-isomer_DH_NAD-bd"/>
</dbReference>
<dbReference type="PANTHER" id="PTHR10996:SF281">
    <property type="entry name" value="D-ISOMER SPECIFIC 2-HYDROXYACID DEHYDROGENASE NAD-BINDING DOMAIN-CONTAINING PROTEIN-RELATED"/>
    <property type="match status" value="1"/>
</dbReference>
<evidence type="ECO:0000313" key="4">
    <source>
        <dbReference type="Proteomes" id="UP000016935"/>
    </source>
</evidence>
<evidence type="ECO:0000259" key="2">
    <source>
        <dbReference type="Pfam" id="PF02826"/>
    </source>
</evidence>
<dbReference type="eggNOG" id="KOG0069">
    <property type="taxonomic scope" value="Eukaryota"/>
</dbReference>
<keyword evidence="4" id="KW-1185">Reference proteome</keyword>
<sequence length="369" mass="40960">MSRKQLTVLHIGDDIVYNPDYYKQFALKFNVIQPRAQDRERASFIAALKEGRWGDFHAVFRPFWNSGGEMGKWDQELVPHLPSTCRIFASAGAGYDWADIPTLSRHGTRPRDILQGVDLELTLKNPGITYCNGARASSEAVADMAIWHILSVFRNLMWSAEAAKSGDVEQWKSAHKHQQDTAYNPRGRSLGIIGLGNIGYTIAQKAWLGFGMRILYHDVVRKPEEHEGAVKATFYEHLGDMLAEADCTVLATPFLGEKVITAERLAQFKKGSRFVNIARGTLVDENALVDALKSGHVFAAGLDVHENEPFVHADFCKMRNVSLTCHNAGGAWDTAAGFEKLAMENIEAFFFNGGALTPVNAHLVDARVE</sequence>
<dbReference type="PROSITE" id="PS00671">
    <property type="entry name" value="D_2_HYDROXYACID_DH_3"/>
    <property type="match status" value="1"/>
</dbReference>
<dbReference type="InterPro" id="IPR029752">
    <property type="entry name" value="D-isomer_DH_CS1"/>
</dbReference>
<evidence type="ECO:0000256" key="1">
    <source>
        <dbReference type="ARBA" id="ARBA00023002"/>
    </source>
</evidence>
<name>R0K3N6_EXST2</name>
<dbReference type="InterPro" id="IPR029753">
    <property type="entry name" value="D-isomer_DH_CS"/>
</dbReference>
<reference evidence="3 4" key="2">
    <citation type="journal article" date="2013" name="PLoS Genet.">
        <title>Comparative genome structure, secondary metabolite, and effector coding capacity across Cochliobolus pathogens.</title>
        <authorList>
            <person name="Condon B.J."/>
            <person name="Leng Y."/>
            <person name="Wu D."/>
            <person name="Bushley K.E."/>
            <person name="Ohm R.A."/>
            <person name="Otillar R."/>
            <person name="Martin J."/>
            <person name="Schackwitz W."/>
            <person name="Grimwood J."/>
            <person name="MohdZainudin N."/>
            <person name="Xue C."/>
            <person name="Wang R."/>
            <person name="Manning V.A."/>
            <person name="Dhillon B."/>
            <person name="Tu Z.J."/>
            <person name="Steffenson B.J."/>
            <person name="Salamov A."/>
            <person name="Sun H."/>
            <person name="Lowry S."/>
            <person name="LaButti K."/>
            <person name="Han J."/>
            <person name="Copeland A."/>
            <person name="Lindquist E."/>
            <person name="Barry K."/>
            <person name="Schmutz J."/>
            <person name="Baker S.E."/>
            <person name="Ciuffetti L.M."/>
            <person name="Grigoriev I.V."/>
            <person name="Zhong S."/>
            <person name="Turgeon B.G."/>
        </authorList>
    </citation>
    <scope>NUCLEOTIDE SEQUENCE [LARGE SCALE GENOMIC DNA]</scope>
    <source>
        <strain evidence="4">28A</strain>
    </source>
</reference>
<dbReference type="SUPFAM" id="SSF52283">
    <property type="entry name" value="Formate/glycerate dehydrogenase catalytic domain-like"/>
    <property type="match status" value="1"/>
</dbReference>
<dbReference type="CDD" id="cd12168">
    <property type="entry name" value="Mand_dh_like"/>
    <property type="match status" value="1"/>
</dbReference>
<feature type="domain" description="D-isomer specific 2-hydroxyacid dehydrogenase NAD-binding" evidence="2">
    <location>
        <begin position="147"/>
        <end position="328"/>
    </location>
</feature>
<dbReference type="InterPro" id="IPR036291">
    <property type="entry name" value="NAD(P)-bd_dom_sf"/>
</dbReference>
<evidence type="ECO:0000313" key="3">
    <source>
        <dbReference type="EMBL" id="EOA87693.1"/>
    </source>
</evidence>
<dbReference type="GO" id="GO:0016618">
    <property type="term" value="F:hydroxypyruvate reductase [NAD(P)H] activity"/>
    <property type="evidence" value="ECO:0007669"/>
    <property type="project" value="TreeGrafter"/>
</dbReference>
<dbReference type="PROSITE" id="PS00065">
    <property type="entry name" value="D_2_HYDROXYACID_DH_1"/>
    <property type="match status" value="1"/>
</dbReference>
<accession>R0K3N6</accession>
<dbReference type="Gene3D" id="3.40.50.720">
    <property type="entry name" value="NAD(P)-binding Rossmann-like Domain"/>
    <property type="match status" value="3"/>
</dbReference>
<dbReference type="OrthoDB" id="9991913at2759"/>
<dbReference type="HOGENOM" id="CLU_019796_1_2_1"/>
<dbReference type="GO" id="GO:0051287">
    <property type="term" value="F:NAD binding"/>
    <property type="evidence" value="ECO:0007669"/>
    <property type="project" value="InterPro"/>
</dbReference>